<organism evidence="4 5">
    <name type="scientific">Arcanobacterium buesumense</name>
    <dbReference type="NCBI Taxonomy" id="2722751"/>
    <lineage>
        <taxon>Bacteria</taxon>
        <taxon>Bacillati</taxon>
        <taxon>Actinomycetota</taxon>
        <taxon>Actinomycetes</taxon>
        <taxon>Actinomycetales</taxon>
        <taxon>Actinomycetaceae</taxon>
        <taxon>Arcanobacterium</taxon>
    </lineage>
</organism>
<dbReference type="Gene3D" id="3.40.630.30">
    <property type="match status" value="1"/>
</dbReference>
<evidence type="ECO:0000256" key="2">
    <source>
        <dbReference type="ARBA" id="ARBA00023315"/>
    </source>
</evidence>
<keyword evidence="2" id="KW-0012">Acyltransferase</keyword>
<dbReference type="KEGG" id="arca:HC352_03645"/>
<dbReference type="InterPro" id="IPR000182">
    <property type="entry name" value="GNAT_dom"/>
</dbReference>
<evidence type="ECO:0000313" key="5">
    <source>
        <dbReference type="Proteomes" id="UP000502298"/>
    </source>
</evidence>
<dbReference type="SUPFAM" id="SSF55729">
    <property type="entry name" value="Acyl-CoA N-acyltransferases (Nat)"/>
    <property type="match status" value="2"/>
</dbReference>
<dbReference type="Proteomes" id="UP000502298">
    <property type="component" value="Chromosome"/>
</dbReference>
<gene>
    <name evidence="4" type="ORF">HC352_03645</name>
</gene>
<name>A0A6H2EK18_9ACTO</name>
<dbReference type="InterPro" id="IPR016181">
    <property type="entry name" value="Acyl_CoA_acyltransferase"/>
</dbReference>
<dbReference type="InterPro" id="IPR050832">
    <property type="entry name" value="Bact_Acetyltransf"/>
</dbReference>
<sequence length="321" mass="35675">MKTTKQWIWSELSAAHVDDLIHLISTTEEYDKSPIRTSAAEVASYFGSTHYWRAQGAWLGEELIAFGLARLMADGSRDYTITLSGAVHPQQRSQGVGAELLERQVSVAHELAQTHSLDQAHALLYVDADHENVLNLAKNKGFVWQATFVQVRGETHIHVPTQKLSDYVTIDPLTDELIEDVRRMHNLVVLESALFDIQTAESWALLLEDMDREWCVVAIDRFGDRPRVIGYLLASVFVSMVDGREKSEAYIDEVVVSAQWRNSGVGSAMINTVLERFAASGYDSVVADVAVADPKASAFMDVFDANGFSELGRTQVMSLVL</sequence>
<dbReference type="EMBL" id="CP050804">
    <property type="protein sequence ID" value="QJC21686.1"/>
    <property type="molecule type" value="Genomic_DNA"/>
</dbReference>
<dbReference type="Pfam" id="PF00583">
    <property type="entry name" value="Acetyltransf_1"/>
    <property type="match status" value="1"/>
</dbReference>
<protein>
    <submittedName>
        <fullName evidence="4">GNAT family N-acetyltransferase</fullName>
    </submittedName>
</protein>
<dbReference type="GO" id="GO:0016747">
    <property type="term" value="F:acyltransferase activity, transferring groups other than amino-acyl groups"/>
    <property type="evidence" value="ECO:0007669"/>
    <property type="project" value="InterPro"/>
</dbReference>
<keyword evidence="1 4" id="KW-0808">Transferase</keyword>
<dbReference type="CDD" id="cd04301">
    <property type="entry name" value="NAT_SF"/>
    <property type="match status" value="2"/>
</dbReference>
<feature type="domain" description="N-acetyltransferase" evidence="3">
    <location>
        <begin position="168"/>
        <end position="321"/>
    </location>
</feature>
<dbReference type="PROSITE" id="PS51186">
    <property type="entry name" value="GNAT"/>
    <property type="match status" value="1"/>
</dbReference>
<reference evidence="4 5" key="1">
    <citation type="submission" date="2020-03" db="EMBL/GenBank/DDBJ databases">
        <title>Complete genome of Arcanobacterium buesumensis sp. nov. strain 2701.</title>
        <authorList>
            <person name="Borowiak M."/>
            <person name="Alssahen M."/>
            <person name="Laemmler C."/>
            <person name="Malorny B."/>
            <person name="Hassan A."/>
            <person name="Prenger-Berninghoff E."/>
            <person name="Ploetz M."/>
            <person name="Abdulmawjood A."/>
        </authorList>
    </citation>
    <scope>NUCLEOTIDE SEQUENCE [LARGE SCALE GENOMIC DNA]</scope>
    <source>
        <strain evidence="4 5">2701</strain>
    </source>
</reference>
<evidence type="ECO:0000256" key="1">
    <source>
        <dbReference type="ARBA" id="ARBA00022679"/>
    </source>
</evidence>
<dbReference type="AlphaFoldDB" id="A0A6H2EK18"/>
<proteinExistence type="predicted"/>
<dbReference type="PANTHER" id="PTHR43877">
    <property type="entry name" value="AMINOALKYLPHOSPHONATE N-ACETYLTRANSFERASE-RELATED-RELATED"/>
    <property type="match status" value="1"/>
</dbReference>
<accession>A0A6H2EK18</accession>
<keyword evidence="5" id="KW-1185">Reference proteome</keyword>
<evidence type="ECO:0000313" key="4">
    <source>
        <dbReference type="EMBL" id="QJC21686.1"/>
    </source>
</evidence>
<dbReference type="PANTHER" id="PTHR43877:SF1">
    <property type="entry name" value="ACETYLTRANSFERASE"/>
    <property type="match status" value="1"/>
</dbReference>
<evidence type="ECO:0000259" key="3">
    <source>
        <dbReference type="PROSITE" id="PS51186"/>
    </source>
</evidence>
<dbReference type="RefSeq" id="WP_168917626.1">
    <property type="nucleotide sequence ID" value="NZ_CP050804.1"/>
</dbReference>